<evidence type="ECO:0000313" key="2">
    <source>
        <dbReference type="EMBL" id="KAG0570142.1"/>
    </source>
</evidence>
<accession>A0A8T0HIW5</accession>
<comment type="caution">
    <text evidence="2">The sequence shown here is derived from an EMBL/GenBank/DDBJ whole genome shotgun (WGS) entry which is preliminary data.</text>
</comment>
<keyword evidence="1" id="KW-0175">Coiled coil</keyword>
<name>A0A8T0HIW5_CERPU</name>
<dbReference type="Proteomes" id="UP000822688">
    <property type="component" value="Chromosome 6"/>
</dbReference>
<evidence type="ECO:0000256" key="1">
    <source>
        <dbReference type="SAM" id="Coils"/>
    </source>
</evidence>
<keyword evidence="3" id="KW-1185">Reference proteome</keyword>
<sequence>MSQLVRSSNVRSAEAEMMAKSLQQENDILRYQLNDLINREKNQRLELQRLRAHRDVEVSALVNAATQKLKGEIERVKGLLEPAASSLAQAMSDKDKVVVEKEELLAEMAKLKKTIEEDSSTYGGRLRNLESIMQKSSAMANSILTSVEAFQRHVLPNFKVVNTKINKCHTSDADGPNKIIDDMQRLEAGVALLRVIVDAKNDTLVLIRGKLKQENDDLRAELKEAKEDKPSLKQAAAVTDKVQSCADEVGIEKNILREEIHALQELYAAKFKQLHTKLKAHEEAEIVHQTRYCDIRNECHSLQTQLSTMEASRRQLEENLKDETSARSQLVTEIFHMRKENEALKSELDMLKVNQKFFGGHGRKGRLPMDKMDLINTVNQLLFENSKLKSDKTQLEEEVKTQRRSNVLERVQSNVTPRDLALCASNKVGDSEIANKLARIRLQHLGGQSSPTMALTNGYPGAISNPFMQAGDPTPGIAGWSSPCEDPTRAAAMNKKVADVFESGQTGLAQLAGLRERGILRE</sequence>
<feature type="coiled-coil region" evidence="1">
    <location>
        <begin position="299"/>
        <end position="354"/>
    </location>
</feature>
<feature type="coiled-coil region" evidence="1">
    <location>
        <begin position="19"/>
        <end position="53"/>
    </location>
</feature>
<organism evidence="2 3">
    <name type="scientific">Ceratodon purpureus</name>
    <name type="common">Fire moss</name>
    <name type="synonym">Dicranum purpureum</name>
    <dbReference type="NCBI Taxonomy" id="3225"/>
    <lineage>
        <taxon>Eukaryota</taxon>
        <taxon>Viridiplantae</taxon>
        <taxon>Streptophyta</taxon>
        <taxon>Embryophyta</taxon>
        <taxon>Bryophyta</taxon>
        <taxon>Bryophytina</taxon>
        <taxon>Bryopsida</taxon>
        <taxon>Dicranidae</taxon>
        <taxon>Pseudoditrichales</taxon>
        <taxon>Ditrichaceae</taxon>
        <taxon>Ceratodon</taxon>
    </lineage>
</organism>
<dbReference type="OrthoDB" id="1924333at2759"/>
<feature type="coiled-coil region" evidence="1">
    <location>
        <begin position="208"/>
        <end position="235"/>
    </location>
</feature>
<reference evidence="2 3" key="1">
    <citation type="submission" date="2020-06" db="EMBL/GenBank/DDBJ databases">
        <title>WGS assembly of Ceratodon purpureus strain R40.</title>
        <authorList>
            <person name="Carey S.B."/>
            <person name="Jenkins J."/>
            <person name="Shu S."/>
            <person name="Lovell J.T."/>
            <person name="Sreedasyam A."/>
            <person name="Maumus F."/>
            <person name="Tiley G.P."/>
            <person name="Fernandez-Pozo N."/>
            <person name="Barry K."/>
            <person name="Chen C."/>
            <person name="Wang M."/>
            <person name="Lipzen A."/>
            <person name="Daum C."/>
            <person name="Saski C.A."/>
            <person name="Payton A.C."/>
            <person name="Mcbreen J.C."/>
            <person name="Conrad R.E."/>
            <person name="Kollar L.M."/>
            <person name="Olsson S."/>
            <person name="Huttunen S."/>
            <person name="Landis J.B."/>
            <person name="Wickett N.J."/>
            <person name="Johnson M.G."/>
            <person name="Rensing S.A."/>
            <person name="Grimwood J."/>
            <person name="Schmutz J."/>
            <person name="Mcdaniel S.F."/>
        </authorList>
    </citation>
    <scope>NUCLEOTIDE SEQUENCE [LARGE SCALE GENOMIC DNA]</scope>
    <source>
        <strain evidence="2 3">R40</strain>
    </source>
</reference>
<feature type="coiled-coil region" evidence="1">
    <location>
        <begin position="378"/>
        <end position="405"/>
    </location>
</feature>
<gene>
    <name evidence="2" type="ORF">KC19_6G141800</name>
</gene>
<proteinExistence type="predicted"/>
<evidence type="ECO:0000313" key="3">
    <source>
        <dbReference type="Proteomes" id="UP000822688"/>
    </source>
</evidence>
<feature type="coiled-coil region" evidence="1">
    <location>
        <begin position="94"/>
        <end position="121"/>
    </location>
</feature>
<protein>
    <submittedName>
        <fullName evidence="2">Uncharacterized protein</fullName>
    </submittedName>
</protein>
<dbReference type="AlphaFoldDB" id="A0A8T0HIW5"/>
<dbReference type="EMBL" id="CM026427">
    <property type="protein sequence ID" value="KAG0570142.1"/>
    <property type="molecule type" value="Genomic_DNA"/>
</dbReference>